<dbReference type="Proteomes" id="UP000004521">
    <property type="component" value="Chromosome I"/>
</dbReference>
<protein>
    <recommendedName>
        <fullName evidence="3">Nucleotidyltransferase</fullName>
    </recommendedName>
</protein>
<evidence type="ECO:0000313" key="2">
    <source>
        <dbReference type="Proteomes" id="UP000004521"/>
    </source>
</evidence>
<dbReference type="RefSeq" id="WP_005418908.1">
    <property type="nucleotide sequence ID" value="NZ_CM001400.1"/>
</dbReference>
<evidence type="ECO:0000313" key="1">
    <source>
        <dbReference type="EMBL" id="EHN70761.1"/>
    </source>
</evidence>
<evidence type="ECO:0008006" key="3">
    <source>
        <dbReference type="Google" id="ProtNLM"/>
    </source>
</evidence>
<sequence>MATQLSSAINEFLRTHVNLDSNQVKQGRASRDWLLEQLESIATKNAIFPPRFGGQHRGFGSFRRSTKKQPLDDIDQMFCFSSHGDMHYSEVGSTVYINVGEDNLVYKRYVSSQDSTKLSSIRIVNLIVNSLNQIPQYSNSASRNSEAATLKATSYPWNFDIVPCFMTSEDASGNTYYLIPDGYGNWKKTDPRKDTERSSTVNQNNDKKVLQIVRLMKYWNKRPTMATMTSYLLENMILDYYEANSVNSYIDWDIKAVLRYISNNIFSVVQDPKGIQGNLNVLTYEQQVSIQKRANDDIARLQEAGNYEFEDPKRAINLWRIVFGNNFPTYG</sequence>
<gene>
    <name evidence="1" type="ORF">VFSR5_1163</name>
</gene>
<dbReference type="EMBL" id="AHIH01000004">
    <property type="protein sequence ID" value="EHN70761.1"/>
    <property type="molecule type" value="Genomic_DNA"/>
</dbReference>
<dbReference type="AlphaFoldDB" id="A0AAV3EVB8"/>
<accession>A0AAV3EVB8</accession>
<organism evidence="1 2">
    <name type="scientific">Aliivibrio fischeri SR5</name>
    <dbReference type="NCBI Taxonomy" id="1088719"/>
    <lineage>
        <taxon>Bacteria</taxon>
        <taxon>Pseudomonadati</taxon>
        <taxon>Pseudomonadota</taxon>
        <taxon>Gammaproteobacteria</taxon>
        <taxon>Vibrionales</taxon>
        <taxon>Vibrionaceae</taxon>
        <taxon>Aliivibrio</taxon>
    </lineage>
</organism>
<reference evidence="1 2" key="1">
    <citation type="journal article" date="2012" name="J. Bacteriol.">
        <title>Draft Genome Sequence of Vibrio fischeri SR5, a Strain Isolated from the Light Organ of the Mediterranean Squid Sepiola robusta.</title>
        <authorList>
            <person name="Gyllborg M.C."/>
            <person name="Sahl J.W."/>
            <person name="Cronin D.C.III."/>
            <person name="Rasko D.A."/>
            <person name="Mandel M.J."/>
        </authorList>
    </citation>
    <scope>NUCLEOTIDE SEQUENCE [LARGE SCALE GENOMIC DNA]</scope>
    <source>
        <strain evidence="1 2">SR5</strain>
    </source>
</reference>
<name>A0AAV3EVB8_ALIFS</name>
<proteinExistence type="predicted"/>
<comment type="caution">
    <text evidence="1">The sequence shown here is derived from an EMBL/GenBank/DDBJ whole genome shotgun (WGS) entry which is preliminary data.</text>
</comment>